<accession>A0A9P9DJX4</accession>
<proteinExistence type="predicted"/>
<sequence>MKGLLQLLRLPIVALLAAAVYAEEDHSTCIEGLINNTDWGVQNNTLGCGSSVELINSQKLSIRQSHGGCQPQTQVFREHEVVRTGTWWGPWRKSSGCLFCEKSSETCDLQLTWGITVTRTLSVGFGLDSLGDVSRAIAGNPSFNLGYSWSESRSEGGTVTCRAPAKSLVSYWTQNQMGWADSRSRTVRKTINSLCQATFVREDWLGTGRSDWPLHGRDTMNYGCSTGAAAEC</sequence>
<comment type="caution">
    <text evidence="2">The sequence shown here is derived from an EMBL/GenBank/DDBJ whole genome shotgun (WGS) entry which is preliminary data.</text>
</comment>
<keyword evidence="1" id="KW-0732">Signal</keyword>
<evidence type="ECO:0000313" key="2">
    <source>
        <dbReference type="EMBL" id="KAH7119936.1"/>
    </source>
</evidence>
<name>A0A9P9DJX4_9PLEO</name>
<gene>
    <name evidence="2" type="ORF">B0J11DRAFT_534908</name>
</gene>
<evidence type="ECO:0000313" key="3">
    <source>
        <dbReference type="Proteomes" id="UP000700596"/>
    </source>
</evidence>
<dbReference type="Proteomes" id="UP000700596">
    <property type="component" value="Unassembled WGS sequence"/>
</dbReference>
<organism evidence="2 3">
    <name type="scientific">Dendryphion nanum</name>
    <dbReference type="NCBI Taxonomy" id="256645"/>
    <lineage>
        <taxon>Eukaryota</taxon>
        <taxon>Fungi</taxon>
        <taxon>Dikarya</taxon>
        <taxon>Ascomycota</taxon>
        <taxon>Pezizomycotina</taxon>
        <taxon>Dothideomycetes</taxon>
        <taxon>Pleosporomycetidae</taxon>
        <taxon>Pleosporales</taxon>
        <taxon>Torulaceae</taxon>
        <taxon>Dendryphion</taxon>
    </lineage>
</organism>
<dbReference type="AlphaFoldDB" id="A0A9P9DJX4"/>
<protein>
    <submittedName>
        <fullName evidence="2">Uncharacterized protein</fullName>
    </submittedName>
</protein>
<dbReference type="OrthoDB" id="4810534at2759"/>
<dbReference type="EMBL" id="JAGMWT010000011">
    <property type="protein sequence ID" value="KAH7119936.1"/>
    <property type="molecule type" value="Genomic_DNA"/>
</dbReference>
<feature type="signal peptide" evidence="1">
    <location>
        <begin position="1"/>
        <end position="22"/>
    </location>
</feature>
<evidence type="ECO:0000256" key="1">
    <source>
        <dbReference type="SAM" id="SignalP"/>
    </source>
</evidence>
<reference evidence="2" key="1">
    <citation type="journal article" date="2021" name="Nat. Commun.">
        <title>Genetic determinants of endophytism in the Arabidopsis root mycobiome.</title>
        <authorList>
            <person name="Mesny F."/>
            <person name="Miyauchi S."/>
            <person name="Thiergart T."/>
            <person name="Pickel B."/>
            <person name="Atanasova L."/>
            <person name="Karlsson M."/>
            <person name="Huettel B."/>
            <person name="Barry K.W."/>
            <person name="Haridas S."/>
            <person name="Chen C."/>
            <person name="Bauer D."/>
            <person name="Andreopoulos W."/>
            <person name="Pangilinan J."/>
            <person name="LaButti K."/>
            <person name="Riley R."/>
            <person name="Lipzen A."/>
            <person name="Clum A."/>
            <person name="Drula E."/>
            <person name="Henrissat B."/>
            <person name="Kohler A."/>
            <person name="Grigoriev I.V."/>
            <person name="Martin F.M."/>
            <person name="Hacquard S."/>
        </authorList>
    </citation>
    <scope>NUCLEOTIDE SEQUENCE</scope>
    <source>
        <strain evidence="2">MPI-CAGE-CH-0243</strain>
    </source>
</reference>
<feature type="chain" id="PRO_5040327486" evidence="1">
    <location>
        <begin position="23"/>
        <end position="232"/>
    </location>
</feature>
<keyword evidence="3" id="KW-1185">Reference proteome</keyword>